<feature type="transmembrane region" description="Helical" evidence="1">
    <location>
        <begin position="93"/>
        <end position="109"/>
    </location>
</feature>
<feature type="transmembrane region" description="Helical" evidence="1">
    <location>
        <begin position="44"/>
        <end position="64"/>
    </location>
</feature>
<keyword evidence="1" id="KW-0812">Transmembrane</keyword>
<keyword evidence="1" id="KW-0472">Membrane</keyword>
<accession>A0A3E4PS43</accession>
<dbReference type="Proteomes" id="UP000261324">
    <property type="component" value="Unassembled WGS sequence"/>
</dbReference>
<name>A0A3E4PS43_9FIRM</name>
<comment type="caution">
    <text evidence="2">The sequence shown here is derived from an EMBL/GenBank/DDBJ whole genome shotgun (WGS) entry which is preliminary data.</text>
</comment>
<evidence type="ECO:0000256" key="1">
    <source>
        <dbReference type="SAM" id="Phobius"/>
    </source>
</evidence>
<sequence length="202" mass="21880">MSTLANSNQKKRRLEGKDFITIGIYTVIYMVITTLVAILGFIPIFIPLMAVLCPLVGGIPYMLYVTKAKKFGMTAIMGFLIGLLNIFGGNGYLTMLTGLAGGLIADIILKKADYKSSKSAVLSCGAFSIWVFGNFAPIFLNRDSYLVMLTEGYGAEYATTLNTYMPMWIAPILLVACFVFGIVGGVIGKAICKKHFQRAGIA</sequence>
<feature type="transmembrane region" description="Helical" evidence="1">
    <location>
        <begin position="168"/>
        <end position="188"/>
    </location>
</feature>
<dbReference type="AlphaFoldDB" id="A0A3E4PS43"/>
<evidence type="ECO:0000313" key="3">
    <source>
        <dbReference type="Proteomes" id="UP000261324"/>
    </source>
</evidence>
<keyword evidence="1" id="KW-1133">Transmembrane helix</keyword>
<gene>
    <name evidence="2" type="ORF">DXC93_09060</name>
</gene>
<feature type="transmembrane region" description="Helical" evidence="1">
    <location>
        <begin position="71"/>
        <end position="87"/>
    </location>
</feature>
<protein>
    <submittedName>
        <fullName evidence="2">Trep_Strep domain-containing protein</fullName>
    </submittedName>
</protein>
<dbReference type="InterPro" id="IPR011733">
    <property type="entry name" value="CHP02185_IM"/>
</dbReference>
<feature type="transmembrane region" description="Helical" evidence="1">
    <location>
        <begin position="19"/>
        <end position="38"/>
    </location>
</feature>
<dbReference type="Pfam" id="PF09605">
    <property type="entry name" value="Trep_Strep"/>
    <property type="match status" value="1"/>
</dbReference>
<dbReference type="RefSeq" id="WP_005338340.1">
    <property type="nucleotide sequence ID" value="NZ_QSRA01000011.1"/>
</dbReference>
<proteinExistence type="predicted"/>
<dbReference type="NCBIfam" id="TIGR02185">
    <property type="entry name" value="Trep_Strep"/>
    <property type="match status" value="1"/>
</dbReference>
<reference evidence="2 3" key="1">
    <citation type="submission" date="2018-08" db="EMBL/GenBank/DDBJ databases">
        <title>A genome reference for cultivated species of the human gut microbiota.</title>
        <authorList>
            <person name="Zou Y."/>
            <person name="Xue W."/>
            <person name="Luo G."/>
        </authorList>
    </citation>
    <scope>NUCLEOTIDE SEQUENCE [LARGE SCALE GENOMIC DNA]</scope>
    <source>
        <strain evidence="2 3">TF09-3</strain>
    </source>
</reference>
<feature type="transmembrane region" description="Helical" evidence="1">
    <location>
        <begin position="121"/>
        <end position="140"/>
    </location>
</feature>
<evidence type="ECO:0000313" key="2">
    <source>
        <dbReference type="EMBL" id="RGK82645.1"/>
    </source>
</evidence>
<dbReference type="EMBL" id="QSRA01000011">
    <property type="protein sequence ID" value="RGK82645.1"/>
    <property type="molecule type" value="Genomic_DNA"/>
</dbReference>
<organism evidence="2 3">
    <name type="scientific">Dorea formicigenerans</name>
    <dbReference type="NCBI Taxonomy" id="39486"/>
    <lineage>
        <taxon>Bacteria</taxon>
        <taxon>Bacillati</taxon>
        <taxon>Bacillota</taxon>
        <taxon>Clostridia</taxon>
        <taxon>Lachnospirales</taxon>
        <taxon>Lachnospiraceae</taxon>
        <taxon>Dorea</taxon>
    </lineage>
</organism>